<evidence type="ECO:0000313" key="1">
    <source>
        <dbReference type="EMBL" id="RWX72753.1"/>
    </source>
</evidence>
<dbReference type="AlphaFoldDB" id="A0A444L5A4"/>
<accession>A0A444L5A4</accession>
<evidence type="ECO:0000313" key="2">
    <source>
        <dbReference type="Proteomes" id="UP000288215"/>
    </source>
</evidence>
<dbReference type="InterPro" id="IPR029063">
    <property type="entry name" value="SAM-dependent_MTases_sf"/>
</dbReference>
<proteinExistence type="predicted"/>
<gene>
    <name evidence="1" type="ORF">Metus_1612</name>
</gene>
<dbReference type="Gene3D" id="3.40.50.150">
    <property type="entry name" value="Vaccinia Virus protein VP39"/>
    <property type="match status" value="1"/>
</dbReference>
<reference evidence="1 2" key="1">
    <citation type="submission" date="2018-12" db="EMBL/GenBank/DDBJ databases">
        <title>The complete genome of the methanogenic archaea of the candidate phylum Verstraetearchaeota, obtained from the metagenome of underground thermal water.</title>
        <authorList>
            <person name="Kadnikov V.V."/>
            <person name="Mardanov A.V."/>
            <person name="Beletsky A.V."/>
            <person name="Karnachuk O.V."/>
            <person name="Ravin N.V."/>
        </authorList>
    </citation>
    <scope>NUCLEOTIDE SEQUENCE [LARGE SCALE GENOMIC DNA]</scope>
    <source>
        <strain evidence="1">Ch88</strain>
    </source>
</reference>
<dbReference type="EMBL" id="RXGA01000004">
    <property type="protein sequence ID" value="RWX72753.1"/>
    <property type="molecule type" value="Genomic_DNA"/>
</dbReference>
<sequence>MDIWKFYSIREKRCVYCNSLNRERFEVFLNQLQLGPESTALYIACGKGEFLVKMSELYRIKGVGVDISAYFIQEARKKSYAESSGCAP</sequence>
<dbReference type="SUPFAM" id="SSF53335">
    <property type="entry name" value="S-adenosyl-L-methionine-dependent methyltransferases"/>
    <property type="match status" value="1"/>
</dbReference>
<organism evidence="1 2">
    <name type="scientific">Methanosuratincola subterraneus</name>
    <dbReference type="NCBI Taxonomy" id="2593994"/>
    <lineage>
        <taxon>Archaea</taxon>
        <taxon>Thermoproteota</taxon>
        <taxon>Methanosuratincolia</taxon>
        <taxon>Candidatus Methanomethylicales</taxon>
        <taxon>Candidatus Methanomethylicaceae</taxon>
        <taxon>Candidatus Methanosuratincola (ex Vanwonterghem et al. 2016)</taxon>
    </lineage>
</organism>
<protein>
    <recommendedName>
        <fullName evidence="3">Methyltransferase domain-containing protein</fullName>
    </recommendedName>
</protein>
<comment type="caution">
    <text evidence="1">The sequence shown here is derived from an EMBL/GenBank/DDBJ whole genome shotgun (WGS) entry which is preliminary data.</text>
</comment>
<dbReference type="Proteomes" id="UP000288215">
    <property type="component" value="Unassembled WGS sequence"/>
</dbReference>
<evidence type="ECO:0008006" key="3">
    <source>
        <dbReference type="Google" id="ProtNLM"/>
    </source>
</evidence>
<name>A0A444L5A4_METS7</name>